<feature type="non-terminal residue" evidence="1">
    <location>
        <position position="1"/>
    </location>
</feature>
<proteinExistence type="predicted"/>
<name>W1NF60_AMBTC</name>
<reference evidence="2" key="1">
    <citation type="journal article" date="2013" name="Science">
        <title>The Amborella genome and the evolution of flowering plants.</title>
        <authorList>
            <consortium name="Amborella Genome Project"/>
        </authorList>
    </citation>
    <scope>NUCLEOTIDE SEQUENCE [LARGE SCALE GENOMIC DNA]</scope>
</reference>
<dbReference type="EMBL" id="KI397628">
    <property type="protein sequence ID" value="ERM93775.1"/>
    <property type="molecule type" value="Genomic_DNA"/>
</dbReference>
<dbReference type="AlphaFoldDB" id="W1NF60"/>
<dbReference type="HOGENOM" id="CLU_3074807_0_0_1"/>
<protein>
    <submittedName>
        <fullName evidence="1">Uncharacterized protein</fullName>
    </submittedName>
</protein>
<accession>W1NF60</accession>
<organism evidence="1 2">
    <name type="scientific">Amborella trichopoda</name>
    <dbReference type="NCBI Taxonomy" id="13333"/>
    <lineage>
        <taxon>Eukaryota</taxon>
        <taxon>Viridiplantae</taxon>
        <taxon>Streptophyta</taxon>
        <taxon>Embryophyta</taxon>
        <taxon>Tracheophyta</taxon>
        <taxon>Spermatophyta</taxon>
        <taxon>Magnoliopsida</taxon>
        <taxon>Amborellales</taxon>
        <taxon>Amborellaceae</taxon>
        <taxon>Amborella</taxon>
    </lineage>
</organism>
<sequence>GQLRSWWGLVPLGPFLPDKVARLTGIVKEILELEDQSLEGTELAELRNNLKER</sequence>
<evidence type="ECO:0000313" key="1">
    <source>
        <dbReference type="EMBL" id="ERM93775.1"/>
    </source>
</evidence>
<dbReference type="Gramene" id="ERM93775">
    <property type="protein sequence ID" value="ERM93775"/>
    <property type="gene ID" value="AMTR_s00004p00270150"/>
</dbReference>
<dbReference type="Proteomes" id="UP000017836">
    <property type="component" value="Unassembled WGS sequence"/>
</dbReference>
<gene>
    <name evidence="1" type="ORF">AMTR_s00004p00270150</name>
</gene>
<keyword evidence="2" id="KW-1185">Reference proteome</keyword>
<evidence type="ECO:0000313" key="2">
    <source>
        <dbReference type="Proteomes" id="UP000017836"/>
    </source>
</evidence>